<dbReference type="InterPro" id="IPR029063">
    <property type="entry name" value="SAM-dependent_MTases_sf"/>
</dbReference>
<dbReference type="Proteomes" id="UP000823486">
    <property type="component" value="Unassembled WGS sequence"/>
</dbReference>
<protein>
    <recommendedName>
        <fullName evidence="1">Tellurite resistance methyltransferase TehB-like domain-containing protein</fullName>
    </recommendedName>
</protein>
<name>A0ABS2QE60_9BACI</name>
<dbReference type="Gene3D" id="3.40.50.150">
    <property type="entry name" value="Vaccinia Virus protein VP39"/>
    <property type="match status" value="1"/>
</dbReference>
<evidence type="ECO:0000313" key="3">
    <source>
        <dbReference type="Proteomes" id="UP000823486"/>
    </source>
</evidence>
<keyword evidence="3" id="KW-1185">Reference proteome</keyword>
<feature type="domain" description="Tellurite resistance methyltransferase TehB-like" evidence="1">
    <location>
        <begin position="56"/>
        <end position="81"/>
    </location>
</feature>
<dbReference type="EMBL" id="JAFBFI010000002">
    <property type="protein sequence ID" value="MBM7691441.1"/>
    <property type="molecule type" value="Genomic_DNA"/>
</dbReference>
<organism evidence="2 3">
    <name type="scientific">Peribacillus deserti</name>
    <dbReference type="NCBI Taxonomy" id="673318"/>
    <lineage>
        <taxon>Bacteria</taxon>
        <taxon>Bacillati</taxon>
        <taxon>Bacillota</taxon>
        <taxon>Bacilli</taxon>
        <taxon>Bacillales</taxon>
        <taxon>Bacillaceae</taxon>
        <taxon>Peribacillus</taxon>
    </lineage>
</organism>
<evidence type="ECO:0000313" key="2">
    <source>
        <dbReference type="EMBL" id="MBM7691441.1"/>
    </source>
</evidence>
<proteinExistence type="predicted"/>
<dbReference type="InterPro" id="IPR015985">
    <property type="entry name" value="TehB-like_dom"/>
</dbReference>
<dbReference type="SUPFAM" id="SSF53335">
    <property type="entry name" value="S-adenosyl-L-methionine-dependent methyltransferases"/>
    <property type="match status" value="1"/>
</dbReference>
<gene>
    <name evidence="2" type="ORF">JOC77_000846</name>
</gene>
<accession>A0ABS2QE60</accession>
<comment type="caution">
    <text evidence="2">The sequence shown here is derived from an EMBL/GenBank/DDBJ whole genome shotgun (WGS) entry which is preliminary data.</text>
</comment>
<reference evidence="2 3" key="1">
    <citation type="submission" date="2021-01" db="EMBL/GenBank/DDBJ databases">
        <title>Genomic Encyclopedia of Type Strains, Phase IV (KMG-IV): sequencing the most valuable type-strain genomes for metagenomic binning, comparative biology and taxonomic classification.</title>
        <authorList>
            <person name="Goeker M."/>
        </authorList>
    </citation>
    <scope>NUCLEOTIDE SEQUENCE [LARGE SCALE GENOMIC DNA]</scope>
    <source>
        <strain evidence="2 3">DSM 105482</strain>
    </source>
</reference>
<dbReference type="Pfam" id="PF03848">
    <property type="entry name" value="TehB"/>
    <property type="match status" value="1"/>
</dbReference>
<sequence length="83" mass="9654">MKEMIFTDQDVLVMLDELLKEKSRFDWNTFYSDREREVPIFVNHPDENLVQYLQERIIVPGKALDLGCGAGRNAMYLAEKGCV</sequence>
<evidence type="ECO:0000259" key="1">
    <source>
        <dbReference type="Pfam" id="PF03848"/>
    </source>
</evidence>